<accession>A0A1X0Y2I7</accession>
<dbReference type="OrthoDB" id="9764216at2"/>
<dbReference type="RefSeq" id="WP_085010734.1">
    <property type="nucleotide sequence ID" value="NZ_NAAD01000012.1"/>
</dbReference>
<dbReference type="Proteomes" id="UP000193136">
    <property type="component" value="Unassembled WGS sequence"/>
</dbReference>
<gene>
    <name evidence="1" type="ORF">B5V00_10445</name>
</gene>
<reference evidence="1 2" key="1">
    <citation type="submission" date="2017-03" db="EMBL/GenBank/DDBJ databases">
        <title>Genome sequence of Geothermobacter sp. EPR-M, Deep-Sea Iron Reducer.</title>
        <authorList>
            <person name="Tully B."/>
            <person name="Savalia P."/>
            <person name="Abuyen K."/>
            <person name="Baughan C."/>
            <person name="Romero E."/>
            <person name="Ronkowski C."/>
            <person name="Torres B."/>
            <person name="Tremblay J."/>
            <person name="Trujillo A."/>
            <person name="Tyler M."/>
            <person name="Perez-Rodriguez I."/>
            <person name="Amend J."/>
        </authorList>
    </citation>
    <scope>NUCLEOTIDE SEQUENCE [LARGE SCALE GENOMIC DNA]</scope>
    <source>
        <strain evidence="1 2">EPR-M</strain>
    </source>
</reference>
<comment type="caution">
    <text evidence="1">The sequence shown here is derived from an EMBL/GenBank/DDBJ whole genome shotgun (WGS) entry which is preliminary data.</text>
</comment>
<dbReference type="PANTHER" id="PTHR39338">
    <property type="entry name" value="BLL5662 PROTEIN-RELATED"/>
    <property type="match status" value="1"/>
</dbReference>
<evidence type="ECO:0000313" key="2">
    <source>
        <dbReference type="Proteomes" id="UP000193136"/>
    </source>
</evidence>
<name>A0A1X0Y2I7_9BACT</name>
<dbReference type="InterPro" id="IPR008912">
    <property type="entry name" value="Uncharacterised_CoxE"/>
</dbReference>
<dbReference type="EMBL" id="NAAD01000012">
    <property type="protein sequence ID" value="ORJ59304.1"/>
    <property type="molecule type" value="Genomic_DNA"/>
</dbReference>
<evidence type="ECO:0000313" key="1">
    <source>
        <dbReference type="EMBL" id="ORJ59304.1"/>
    </source>
</evidence>
<dbReference type="PANTHER" id="PTHR39338:SF7">
    <property type="entry name" value="BLL6692 PROTEIN"/>
    <property type="match status" value="1"/>
</dbReference>
<organism evidence="1 2">
    <name type="scientific">Geothermobacter hydrogeniphilus</name>
    <dbReference type="NCBI Taxonomy" id="1969733"/>
    <lineage>
        <taxon>Bacteria</taxon>
        <taxon>Pseudomonadati</taxon>
        <taxon>Thermodesulfobacteriota</taxon>
        <taxon>Desulfuromonadia</taxon>
        <taxon>Desulfuromonadales</taxon>
        <taxon>Geothermobacteraceae</taxon>
        <taxon>Geothermobacter</taxon>
    </lineage>
</organism>
<protein>
    <submittedName>
        <fullName evidence="1">VWA domain-containing protein</fullName>
    </submittedName>
</protein>
<dbReference type="Pfam" id="PF05762">
    <property type="entry name" value="VWA_CoxE"/>
    <property type="match status" value="1"/>
</dbReference>
<proteinExistence type="predicted"/>
<keyword evidence="2" id="KW-1185">Reference proteome</keyword>
<sequence length="395" mass="45971">MLVDFFLQLKQAKVPVTIREYLGLLEALDKQVIWGSVEDFYYLARLCLVKDETHFDKFDRVFAQYFDGIENLGEELEAEIPEEWLRRLSELVLSEEEKAQIEALGGFEKLMETLKKRLAEQQERHQGGNRWIGTAGRSPFGAYGYNPEGVRIGQHESRHRRAVKVWDRREFKNLDDSVELGTRNIKLALRRLRHFTRDGAPEVLDLPATIRATADNAGCLDLQLVPERHNKVKVLLFFDVGGSMDEHIRVCEELFSAARSEFKNLEYFYFHNFIYESVWRDNQRYRAERIDLHDLINTYGSDYKLIFVGDAAMSPYEISMVGGSVEHYNDEAGYVWCQRLLDAYPDAIWLNPTPQGWWHFTQSIGMVRQIMDKRMFPLTLEGLEQGIRLLSKSAG</sequence>
<dbReference type="AlphaFoldDB" id="A0A1X0Y2I7"/>
<dbReference type="STRING" id="1969733.B5V00_10445"/>